<feature type="region of interest" description="Disordered" evidence="1">
    <location>
        <begin position="1"/>
        <end position="65"/>
    </location>
</feature>
<gene>
    <name evidence="2" type="ORF">Vbra_615</name>
</gene>
<dbReference type="Proteomes" id="UP000041254">
    <property type="component" value="Unassembled WGS sequence"/>
</dbReference>
<feature type="region of interest" description="Disordered" evidence="1">
    <location>
        <begin position="939"/>
        <end position="959"/>
    </location>
</feature>
<evidence type="ECO:0000313" key="2">
    <source>
        <dbReference type="EMBL" id="CEM15737.1"/>
    </source>
</evidence>
<accession>A0A0G4FNU1</accession>
<feature type="compositionally biased region" description="Pro residues" evidence="1">
    <location>
        <begin position="187"/>
        <end position="204"/>
    </location>
</feature>
<dbReference type="PhylomeDB" id="A0A0G4FNU1"/>
<keyword evidence="3" id="KW-1185">Reference proteome</keyword>
<organism evidence="2 3">
    <name type="scientific">Vitrella brassicaformis (strain CCMP3155)</name>
    <dbReference type="NCBI Taxonomy" id="1169540"/>
    <lineage>
        <taxon>Eukaryota</taxon>
        <taxon>Sar</taxon>
        <taxon>Alveolata</taxon>
        <taxon>Colpodellida</taxon>
        <taxon>Vitrellaceae</taxon>
        <taxon>Vitrella</taxon>
    </lineage>
</organism>
<sequence length="959" mass="103762">MAEEPNRRKKRRVDGADGDLPDNDGELHNTATSPPPALPLHIGDAASPSAHLYGSPEANAPSYRSNKRPLTPPIVQCTGSECLLVDAVFEVVWAFPHTDVTEEVVREPGSLFVGDRRFHFDNSGERRTLCRVCGTHGRAEDDFITQHYHTSTDCWQRVIDKLITPYCMAQHNTAPHVGSSSSGHPDQQPPPQLAYPFPPPPPSPQGATGLHPLVAWSHPPTAAVCLQQRGGLPSLQGPQSPQVQQRLFAKHLRGLDDLSRVLRSQLQLVDKQRQQAVNLLNTPNKPQESLVDNQAKHTIQAITPAVKALTAPSAKKLRVIQGLLETPHEPCLEGIPEVLWLSDTDRTGIGGYLGFVECVKSLSGVSTAIASIVGNPKMHPILLIANPKHQLIDVTTHPWRGPPPIHKKWKEVLSRASNVRVLIEAGPRVNSVALLEAAAPAVTEITVDTAADRRTHRRVITGGNTVSFPRLVKAVLMREWVELMQPHHCFGQVYEMPALTHLSVEWPAHGGLTMLKGVTGGLRSLHLLDQVSAGGHLPVYKPLGAVVQSLQGTPSHGTIKSLTGAISFDRVVSSLSGLECLEVVTLPILSQAGGIQMWHEFRSSWLAKGAKELYHIGEMDNGRLRLVRRATRECRAPLNIQLPLIGRSQELAGTRPTLQFLAASAARVALLPYLLDSHATGASELYGLSFKQAADLIVRFPEGMTERDARHPLPEWITESVPSMFGAVKTLWLDHSSGPAGVSLYEGGVDKVMGRLPHLSRVIHVVPVTFTSQNVLVPLVGAGLKHCAGKGGPLDVFVDVFLSARPSQNGFSVPVFHWQTVEEESDELEAVLKARVRKAMVNLNVRHEGGAGNQPPPPALPSLSACLSSFAFNAWWVLTRFPTVEKVGLGMGEGVSCDRGMLMACAQGLGFPGSAMAKSVSGNNMIVFERGESPCERGSFPGGVPVCEDSEAMDSQPVA</sequence>
<dbReference type="EMBL" id="CDMY01000469">
    <property type="protein sequence ID" value="CEM15737.1"/>
    <property type="molecule type" value="Genomic_DNA"/>
</dbReference>
<feature type="compositionally biased region" description="Polar residues" evidence="1">
    <location>
        <begin position="175"/>
        <end position="185"/>
    </location>
</feature>
<dbReference type="InParanoid" id="A0A0G4FNU1"/>
<reference evidence="2 3" key="1">
    <citation type="submission" date="2014-11" db="EMBL/GenBank/DDBJ databases">
        <authorList>
            <person name="Zhu J."/>
            <person name="Qi W."/>
            <person name="Song R."/>
        </authorList>
    </citation>
    <scope>NUCLEOTIDE SEQUENCE [LARGE SCALE GENOMIC DNA]</scope>
</reference>
<evidence type="ECO:0000313" key="3">
    <source>
        <dbReference type="Proteomes" id="UP000041254"/>
    </source>
</evidence>
<name>A0A0G4FNU1_VITBC</name>
<dbReference type="AlphaFoldDB" id="A0A0G4FNU1"/>
<proteinExistence type="predicted"/>
<feature type="region of interest" description="Disordered" evidence="1">
    <location>
        <begin position="175"/>
        <end position="210"/>
    </location>
</feature>
<dbReference type="VEuPathDB" id="CryptoDB:Vbra_615"/>
<protein>
    <submittedName>
        <fullName evidence="2">Uncharacterized protein</fullName>
    </submittedName>
</protein>
<evidence type="ECO:0000256" key="1">
    <source>
        <dbReference type="SAM" id="MobiDB-lite"/>
    </source>
</evidence>